<reference evidence="8 9" key="1">
    <citation type="submission" date="2017-08" db="EMBL/GenBank/DDBJ databases">
        <title>USMARCv1.0.</title>
        <authorList>
            <person name="Hannum G.I."/>
            <person name="Koren S."/>
            <person name="Schroeder S.G."/>
            <person name="Chin S.C."/>
            <person name="Nonneman D.J."/>
            <person name="Becker S.A."/>
            <person name="Rosen B.D."/>
            <person name="Bickhart D.M."/>
            <person name="Putnam N.H."/>
            <person name="Green R.E."/>
            <person name="Tuggle C.K."/>
            <person name="Liu H."/>
            <person name="Rohrer G.A."/>
            <person name="Warr A."/>
            <person name="Hall R."/>
            <person name="Kim K."/>
            <person name="Hume D.A."/>
            <person name="Talbot R."/>
            <person name="Chow W."/>
            <person name="Howe K."/>
            <person name="Schwartz A.S."/>
            <person name="Watson M."/>
            <person name="Archibald A.L."/>
            <person name="Phillippy A.M."/>
            <person name="Smith T.P.L."/>
        </authorList>
    </citation>
    <scope>NUCLEOTIDE SEQUENCE [LARGE SCALE GENOMIC DNA]</scope>
</reference>
<keyword evidence="7" id="KW-0732">Signal</keyword>
<keyword evidence="4 6" id="KW-0051">Antiviral defense</keyword>
<dbReference type="OMA" id="FNTEDSC"/>
<dbReference type="PROSITE" id="PS00252">
    <property type="entry name" value="INTERFERON_A_B_D"/>
    <property type="match status" value="1"/>
</dbReference>
<dbReference type="Pfam" id="PF00143">
    <property type="entry name" value="Interferon"/>
    <property type="match status" value="1"/>
</dbReference>
<keyword evidence="5" id="KW-1015">Disulfide bond</keyword>
<feature type="chain" id="PRO_5021301583" evidence="7">
    <location>
        <begin position="23"/>
        <end position="184"/>
    </location>
</feature>
<comment type="subcellular location">
    <subcellularLocation>
        <location evidence="1">Secreted</location>
    </subcellularLocation>
</comment>
<name>A0A4X1WC14_PIG</name>
<protein>
    <submittedName>
        <fullName evidence="8">Interferon-delta-5</fullName>
    </submittedName>
</protein>
<dbReference type="FunFam" id="1.20.1250.10:FF:000001">
    <property type="entry name" value="Interferon alpha"/>
    <property type="match status" value="1"/>
</dbReference>
<dbReference type="CTD" id="100156933"/>
<evidence type="ECO:0000313" key="9">
    <source>
        <dbReference type="Proteomes" id="UP000314985"/>
    </source>
</evidence>
<evidence type="ECO:0000256" key="3">
    <source>
        <dbReference type="ARBA" id="ARBA00022525"/>
    </source>
</evidence>
<reference evidence="8" key="2">
    <citation type="submission" date="2025-08" db="UniProtKB">
        <authorList>
            <consortium name="Ensembl"/>
        </authorList>
    </citation>
    <scope>IDENTIFICATION</scope>
</reference>
<evidence type="ECO:0000256" key="6">
    <source>
        <dbReference type="RuleBase" id="RU000436"/>
    </source>
</evidence>
<gene>
    <name evidence="8" type="primary">IFN-DELTA-5</name>
</gene>
<comment type="similarity">
    <text evidence="6">Belongs to the alpha/beta interferon family.</text>
</comment>
<dbReference type="RefSeq" id="NP_001158326.1">
    <property type="nucleotide sequence ID" value="NM_001164854.1"/>
</dbReference>
<dbReference type="Proteomes" id="UP000314985">
    <property type="component" value="Chromosome 1"/>
</dbReference>
<keyword evidence="2 6" id="KW-0202">Cytokine</keyword>
<proteinExistence type="inferred from homology"/>
<dbReference type="Gene3D" id="1.20.1250.10">
    <property type="match status" value="1"/>
</dbReference>
<evidence type="ECO:0000256" key="7">
    <source>
        <dbReference type="SAM" id="SignalP"/>
    </source>
</evidence>
<dbReference type="PANTHER" id="PTHR11691:SF61">
    <property type="entry name" value="INTERFERON-DELTA-4"/>
    <property type="match status" value="1"/>
</dbReference>
<dbReference type="GO" id="GO:0005126">
    <property type="term" value="F:cytokine receptor binding"/>
    <property type="evidence" value="ECO:0007669"/>
    <property type="project" value="InterPro"/>
</dbReference>
<dbReference type="AlphaFoldDB" id="A0A4X1WC14"/>
<dbReference type="SMR" id="A0A4X1WC14"/>
<dbReference type="PRINTS" id="PR00266">
    <property type="entry name" value="INTERFERONAB"/>
</dbReference>
<evidence type="ECO:0000256" key="4">
    <source>
        <dbReference type="ARBA" id="ARBA00023118"/>
    </source>
</evidence>
<dbReference type="KEGG" id="ssc:100156933"/>
<evidence type="ECO:0000256" key="2">
    <source>
        <dbReference type="ARBA" id="ARBA00022514"/>
    </source>
</evidence>
<dbReference type="InterPro" id="IPR009079">
    <property type="entry name" value="4_helix_cytokine-like_core"/>
</dbReference>
<keyword evidence="3" id="KW-0964">Secreted</keyword>
<dbReference type="SUPFAM" id="SSF47266">
    <property type="entry name" value="4-helical cytokines"/>
    <property type="match status" value="1"/>
</dbReference>
<feature type="signal peptide" evidence="7">
    <location>
        <begin position="1"/>
        <end position="22"/>
    </location>
</feature>
<dbReference type="GO" id="GO:0005125">
    <property type="term" value="F:cytokine activity"/>
    <property type="evidence" value="ECO:0007669"/>
    <property type="project" value="UniProtKB-KW"/>
</dbReference>
<dbReference type="GeneID" id="100156933"/>
<dbReference type="OrthoDB" id="9794640at2759"/>
<dbReference type="GO" id="GO:0051607">
    <property type="term" value="P:defense response to virus"/>
    <property type="evidence" value="ECO:0007669"/>
    <property type="project" value="UniProtKB-KW"/>
</dbReference>
<evidence type="ECO:0000256" key="5">
    <source>
        <dbReference type="ARBA" id="ARBA00023157"/>
    </source>
</evidence>
<dbReference type="PANTHER" id="PTHR11691">
    <property type="entry name" value="TYPE I INTERFERON"/>
    <property type="match status" value="1"/>
</dbReference>
<organism evidence="8 9">
    <name type="scientific">Sus scrofa</name>
    <name type="common">Pig</name>
    <dbReference type="NCBI Taxonomy" id="9823"/>
    <lineage>
        <taxon>Eukaryota</taxon>
        <taxon>Metazoa</taxon>
        <taxon>Chordata</taxon>
        <taxon>Craniata</taxon>
        <taxon>Vertebrata</taxon>
        <taxon>Euteleostomi</taxon>
        <taxon>Mammalia</taxon>
        <taxon>Eutheria</taxon>
        <taxon>Laurasiatheria</taxon>
        <taxon>Artiodactyla</taxon>
        <taxon>Suina</taxon>
        <taxon>Suidae</taxon>
        <taxon>Sus</taxon>
    </lineage>
</organism>
<dbReference type="SMART" id="SM00076">
    <property type="entry name" value="IFabd"/>
    <property type="match status" value="1"/>
</dbReference>
<dbReference type="InterPro" id="IPR000471">
    <property type="entry name" value="Interferon_alpha/beta/delta"/>
</dbReference>
<accession>A0A4X1WC14</accession>
<sequence>MAHIHLLLAGVILSSIAAGTLGQFSGIHRLENREIFMLLRQMKRISSQACLKDRTDFQFPWKGGKTTRTQTSQGTCFHPLMLQQIINLFNTENSRAAWNNALLDQLLSRLDHGLDRLEQMEGDNLACAYLGSVVRKYFQRIHRYLKKKEYSSCAWEVVRVETEVCLSLMQQSSTKSQERKKAHL</sequence>
<evidence type="ECO:0000256" key="1">
    <source>
        <dbReference type="ARBA" id="ARBA00004613"/>
    </source>
</evidence>
<dbReference type="GO" id="GO:0005615">
    <property type="term" value="C:extracellular space"/>
    <property type="evidence" value="ECO:0007669"/>
    <property type="project" value="UniProtKB-KW"/>
</dbReference>
<dbReference type="Ensembl" id="ENSSSCT00070061062.1">
    <property type="protein sequence ID" value="ENSSSCP00070052050.1"/>
    <property type="gene ID" value="ENSSSCG00070030335.1"/>
</dbReference>
<evidence type="ECO:0000313" key="8">
    <source>
        <dbReference type="Ensembl" id="ENSSSCP00070052050.1"/>
    </source>
</evidence>